<evidence type="ECO:0000259" key="4">
    <source>
        <dbReference type="PROSITE" id="PS01124"/>
    </source>
</evidence>
<dbReference type="InterPro" id="IPR009057">
    <property type="entry name" value="Homeodomain-like_sf"/>
</dbReference>
<dbReference type="PANTHER" id="PTHR43280">
    <property type="entry name" value="ARAC-FAMILY TRANSCRIPTIONAL REGULATOR"/>
    <property type="match status" value="1"/>
</dbReference>
<name>A0ABS3BE69_9GAMM</name>
<comment type="caution">
    <text evidence="5">The sequence shown here is derived from an EMBL/GenBank/DDBJ whole genome shotgun (WGS) entry which is preliminary data.</text>
</comment>
<gene>
    <name evidence="5" type="ORF">JYP53_09470</name>
</gene>
<dbReference type="Gene3D" id="1.10.10.60">
    <property type="entry name" value="Homeodomain-like"/>
    <property type="match status" value="1"/>
</dbReference>
<dbReference type="PROSITE" id="PS00041">
    <property type="entry name" value="HTH_ARAC_FAMILY_1"/>
    <property type="match status" value="1"/>
</dbReference>
<dbReference type="PRINTS" id="PR00032">
    <property type="entry name" value="HTHARAC"/>
</dbReference>
<dbReference type="InterPro" id="IPR018060">
    <property type="entry name" value="HTH_AraC"/>
</dbReference>
<evidence type="ECO:0000313" key="5">
    <source>
        <dbReference type="EMBL" id="MBN7770124.1"/>
    </source>
</evidence>
<keyword evidence="6" id="KW-1185">Reference proteome</keyword>
<dbReference type="Pfam" id="PF12833">
    <property type="entry name" value="HTH_18"/>
    <property type="match status" value="1"/>
</dbReference>
<proteinExistence type="predicted"/>
<dbReference type="Pfam" id="PF22200">
    <property type="entry name" value="ExsA_N"/>
    <property type="match status" value="1"/>
</dbReference>
<dbReference type="Proteomes" id="UP000664344">
    <property type="component" value="Unassembled WGS sequence"/>
</dbReference>
<accession>A0ABS3BE69</accession>
<feature type="domain" description="HTH araC/xylS-type" evidence="4">
    <location>
        <begin position="191"/>
        <end position="289"/>
    </location>
</feature>
<dbReference type="SMART" id="SM00342">
    <property type="entry name" value="HTH_ARAC"/>
    <property type="match status" value="1"/>
</dbReference>
<evidence type="ECO:0000256" key="1">
    <source>
        <dbReference type="ARBA" id="ARBA00023015"/>
    </source>
</evidence>
<evidence type="ECO:0000256" key="2">
    <source>
        <dbReference type="ARBA" id="ARBA00023125"/>
    </source>
</evidence>
<reference evidence="5 6" key="1">
    <citation type="submission" date="2021-02" db="EMBL/GenBank/DDBJ databases">
        <title>PHA producing bacteria isolated from coastal sediment in Guangdong, Shenzhen.</title>
        <authorList>
            <person name="Zheng W."/>
            <person name="Yu S."/>
            <person name="Huang Y."/>
        </authorList>
    </citation>
    <scope>NUCLEOTIDE SEQUENCE [LARGE SCALE GENOMIC DNA]</scope>
    <source>
        <strain evidence="5 6">TN21-5</strain>
    </source>
</reference>
<evidence type="ECO:0000256" key="3">
    <source>
        <dbReference type="ARBA" id="ARBA00023163"/>
    </source>
</evidence>
<dbReference type="InterPro" id="IPR020449">
    <property type="entry name" value="Tscrpt_reg_AraC-type_HTH"/>
</dbReference>
<sequence>MLKVPEYFFSNQGFHACFRHPEAELINYSHSTQYMVNEVLLQKHLLLLVKEGCKKLTVGSQSLTLTAGMGALVSRGSYVMSEASSTETGRFRSILIFVSDEFLLNFAASYVGYDNVKRSPGWNSTWACFAQTPLMEATLANIHVYFDLNDQVNPGLLLLKTTELLLQVASAQCREQLMHLIWHACHGKRNRSLQPFMEEHYMQPWSVEQFAEKYETSLSTFKREFSEAYGISPKRWINRRRVEAAAFELKTTDQPIVDIALAIGFSDGAHFSKVFKQEFQVSPQQYRNMNSIYKTTT</sequence>
<keyword evidence="3" id="KW-0804">Transcription</keyword>
<dbReference type="RefSeq" id="WP_206557432.1">
    <property type="nucleotide sequence ID" value="NZ_JAFKDB010000015.1"/>
</dbReference>
<dbReference type="InterPro" id="IPR054015">
    <property type="entry name" value="ExsA-like_N"/>
</dbReference>
<organism evidence="5 6">
    <name type="scientific">Marinobacter daepoensis</name>
    <dbReference type="NCBI Taxonomy" id="262077"/>
    <lineage>
        <taxon>Bacteria</taxon>
        <taxon>Pseudomonadati</taxon>
        <taxon>Pseudomonadota</taxon>
        <taxon>Gammaproteobacteria</taxon>
        <taxon>Pseudomonadales</taxon>
        <taxon>Marinobacteraceae</taxon>
        <taxon>Marinobacter</taxon>
    </lineage>
</organism>
<keyword evidence="2" id="KW-0238">DNA-binding</keyword>
<evidence type="ECO:0000313" key="6">
    <source>
        <dbReference type="Proteomes" id="UP000664344"/>
    </source>
</evidence>
<dbReference type="PANTHER" id="PTHR43280:SF2">
    <property type="entry name" value="HTH-TYPE TRANSCRIPTIONAL REGULATOR EXSA"/>
    <property type="match status" value="1"/>
</dbReference>
<dbReference type="PROSITE" id="PS01124">
    <property type="entry name" value="HTH_ARAC_FAMILY_2"/>
    <property type="match status" value="1"/>
</dbReference>
<keyword evidence="1" id="KW-0805">Transcription regulation</keyword>
<dbReference type="InterPro" id="IPR018062">
    <property type="entry name" value="HTH_AraC-typ_CS"/>
</dbReference>
<protein>
    <submittedName>
        <fullName evidence="5">Helix-turn-helix transcriptional regulator</fullName>
    </submittedName>
</protein>
<dbReference type="SUPFAM" id="SSF46689">
    <property type="entry name" value="Homeodomain-like"/>
    <property type="match status" value="2"/>
</dbReference>
<dbReference type="EMBL" id="JAFKDB010000015">
    <property type="protein sequence ID" value="MBN7770124.1"/>
    <property type="molecule type" value="Genomic_DNA"/>
</dbReference>